<evidence type="ECO:0000313" key="3">
    <source>
        <dbReference type="Proteomes" id="UP000287124"/>
    </source>
</evidence>
<organism evidence="2 3">
    <name type="scientific">Fusarium euwallaceae</name>
    <dbReference type="NCBI Taxonomy" id="1147111"/>
    <lineage>
        <taxon>Eukaryota</taxon>
        <taxon>Fungi</taxon>
        <taxon>Dikarya</taxon>
        <taxon>Ascomycota</taxon>
        <taxon>Pezizomycotina</taxon>
        <taxon>Sordariomycetes</taxon>
        <taxon>Hypocreomycetidae</taxon>
        <taxon>Hypocreales</taxon>
        <taxon>Nectriaceae</taxon>
        <taxon>Fusarium</taxon>
        <taxon>Fusarium solani species complex</taxon>
    </lineage>
</organism>
<accession>A0A430M231</accession>
<comment type="caution">
    <text evidence="2">The sequence shown here is derived from an EMBL/GenBank/DDBJ whole genome shotgun (WGS) entry which is preliminary data.</text>
</comment>
<keyword evidence="3" id="KW-1185">Reference proteome</keyword>
<dbReference type="Proteomes" id="UP000287124">
    <property type="component" value="Unassembled WGS sequence"/>
</dbReference>
<name>A0A430M231_9HYPO</name>
<proteinExistence type="predicted"/>
<dbReference type="EMBL" id="MIKF01000032">
    <property type="protein sequence ID" value="RTE82035.1"/>
    <property type="molecule type" value="Genomic_DNA"/>
</dbReference>
<sequence length="173" mass="18877">MHLDIAHAVSMAPEGKDLNGAPRGPLSNPGRDFYCGPALWKRRPQHGSSRGSLSAFPGSKARRLIQGRDGEIDHGCQPAQAKNSQDSLVVYPSSSLEIYLFPIDTRQTINLSSRSPPSQVRDSHNLLSARHVNLRACQLLFNFHLPSAPSLTPLTVTVGCQHKGPARRLLLSE</sequence>
<gene>
    <name evidence="2" type="ORF">BHE90_003471</name>
</gene>
<dbReference type="AlphaFoldDB" id="A0A430M231"/>
<protein>
    <submittedName>
        <fullName evidence="2">Uncharacterized protein</fullName>
    </submittedName>
</protein>
<evidence type="ECO:0000313" key="2">
    <source>
        <dbReference type="EMBL" id="RTE82035.1"/>
    </source>
</evidence>
<feature type="region of interest" description="Disordered" evidence="1">
    <location>
        <begin position="37"/>
        <end position="59"/>
    </location>
</feature>
<evidence type="ECO:0000256" key="1">
    <source>
        <dbReference type="SAM" id="MobiDB-lite"/>
    </source>
</evidence>
<reference evidence="2 3" key="1">
    <citation type="submission" date="2017-06" db="EMBL/GenBank/DDBJ databases">
        <title>Comparative genomic analysis of Ambrosia Fusariam Clade fungi.</title>
        <authorList>
            <person name="Stajich J.E."/>
            <person name="Carrillo J."/>
            <person name="Kijimoto T."/>
            <person name="Eskalen A."/>
            <person name="O'Donnell K."/>
            <person name="Kasson M."/>
        </authorList>
    </citation>
    <scope>NUCLEOTIDE SEQUENCE [LARGE SCALE GENOMIC DNA]</scope>
    <source>
        <strain evidence="2 3">UCR1854</strain>
    </source>
</reference>